<dbReference type="GO" id="GO:0008081">
    <property type="term" value="F:phosphoric diester hydrolase activity"/>
    <property type="evidence" value="ECO:0007669"/>
    <property type="project" value="InterPro"/>
</dbReference>
<keyword evidence="3" id="KW-1185">Reference proteome</keyword>
<dbReference type="Gene3D" id="3.20.20.190">
    <property type="entry name" value="Phosphatidylinositol (PI) phosphodiesterase"/>
    <property type="match status" value="1"/>
</dbReference>
<dbReference type="EMBL" id="MRWQ01000014">
    <property type="protein sequence ID" value="OKL35680.1"/>
    <property type="molecule type" value="Genomic_DNA"/>
</dbReference>
<gene>
    <name evidence="2" type="ORF">BLL40_13945</name>
</gene>
<dbReference type="PANTHER" id="PTHR46211">
    <property type="entry name" value="GLYCEROPHOSPHORYL DIESTER PHOSPHODIESTERASE"/>
    <property type="match status" value="1"/>
</dbReference>
<dbReference type="OrthoDB" id="384721at2"/>
<dbReference type="SUPFAM" id="SSF51695">
    <property type="entry name" value="PLC-like phosphodiesterases"/>
    <property type="match status" value="1"/>
</dbReference>
<comment type="caution">
    <text evidence="2">The sequence shown here is derived from an EMBL/GenBank/DDBJ whole genome shotgun (WGS) entry which is preliminary data.</text>
</comment>
<protein>
    <submittedName>
        <fullName evidence="2">Glycerophosphodiester phosphodiesterase</fullName>
    </submittedName>
</protein>
<organism evidence="2 3">
    <name type="scientific">Domibacillus mangrovi</name>
    <dbReference type="NCBI Taxonomy" id="1714354"/>
    <lineage>
        <taxon>Bacteria</taxon>
        <taxon>Bacillati</taxon>
        <taxon>Bacillota</taxon>
        <taxon>Bacilli</taxon>
        <taxon>Bacillales</taxon>
        <taxon>Bacillaceae</taxon>
        <taxon>Domibacillus</taxon>
    </lineage>
</organism>
<proteinExistence type="predicted"/>
<evidence type="ECO:0000259" key="1">
    <source>
        <dbReference type="PROSITE" id="PS51704"/>
    </source>
</evidence>
<dbReference type="GO" id="GO:0006629">
    <property type="term" value="P:lipid metabolic process"/>
    <property type="evidence" value="ECO:0007669"/>
    <property type="project" value="InterPro"/>
</dbReference>
<dbReference type="RefSeq" id="WP_073712480.1">
    <property type="nucleotide sequence ID" value="NZ_MRWQ01000014.1"/>
</dbReference>
<dbReference type="STRING" id="1714354.BLL40_13945"/>
<name>A0A1Q5P084_9BACI</name>
<dbReference type="Pfam" id="PF03009">
    <property type="entry name" value="GDPD"/>
    <property type="match status" value="1"/>
</dbReference>
<dbReference type="InterPro" id="IPR017946">
    <property type="entry name" value="PLC-like_Pdiesterase_TIM-brl"/>
</dbReference>
<dbReference type="PANTHER" id="PTHR46211:SF1">
    <property type="entry name" value="GLYCEROPHOSPHODIESTER PHOSPHODIESTERASE, CYTOPLASMIC"/>
    <property type="match status" value="1"/>
</dbReference>
<evidence type="ECO:0000313" key="2">
    <source>
        <dbReference type="EMBL" id="OKL35680.1"/>
    </source>
</evidence>
<feature type="domain" description="GP-PDE" evidence="1">
    <location>
        <begin position="5"/>
        <end position="240"/>
    </location>
</feature>
<dbReference type="Proteomes" id="UP000186524">
    <property type="component" value="Unassembled WGS sequence"/>
</dbReference>
<dbReference type="InterPro" id="IPR030395">
    <property type="entry name" value="GP_PDE_dom"/>
</dbReference>
<dbReference type="PROSITE" id="PS51704">
    <property type="entry name" value="GP_PDE"/>
    <property type="match status" value="1"/>
</dbReference>
<accession>A0A1Q5P084</accession>
<dbReference type="CDD" id="cd08563">
    <property type="entry name" value="GDPD_TtGDE_like"/>
    <property type="match status" value="1"/>
</dbReference>
<sequence length="240" mass="26814">MNKKPAIFAHRGASGTHPENTMAAFEAAVRLGADGIELDVQMTKDGEIVVIHDETVNRTTNGKGAIERMTYAQVAELDAGSWFHPKFAGEKILTLDEFLTWATGNTLQINIELKTNKVPYYGIEQKVLELIDLYNMRGRVIISSFNQDSVGRVIELDPYIAVAGLVWRVPRETVRAAKKLGLTALHTQVSFALSEYGREAIDSGMLLRLYTINDMKEWNRVKKSGVPVEAIITDFPERFS</sequence>
<reference evidence="2 3" key="1">
    <citation type="submission" date="2016-12" db="EMBL/GenBank/DDBJ databases">
        <title>Domibacillus sp. SAOS 44 whole genome sequencing.</title>
        <authorList>
            <person name="Verma A."/>
            <person name="Krishnamurthi S."/>
        </authorList>
    </citation>
    <scope>NUCLEOTIDE SEQUENCE [LARGE SCALE GENOMIC DNA]</scope>
    <source>
        <strain evidence="2 3">SAOS 44</strain>
    </source>
</reference>
<dbReference type="AlphaFoldDB" id="A0A1Q5P084"/>
<evidence type="ECO:0000313" key="3">
    <source>
        <dbReference type="Proteomes" id="UP000186524"/>
    </source>
</evidence>